<keyword evidence="6 9" id="KW-0645">Protease</keyword>
<dbReference type="EC" id="3.4.15.6" evidence="4 9"/>
<dbReference type="MEROPS" id="S51.003"/>
<evidence type="ECO:0000256" key="8">
    <source>
        <dbReference type="ARBA" id="ARBA00022825"/>
    </source>
</evidence>
<dbReference type="GO" id="GO:0008236">
    <property type="term" value="F:serine-type peptidase activity"/>
    <property type="evidence" value="ECO:0007669"/>
    <property type="project" value="UniProtKB-KW"/>
</dbReference>
<dbReference type="HOGENOM" id="CLU_053928_0_0_3"/>
<comment type="function">
    <text evidence="2 9">Exopeptidase that catalyzes the hydrolytic cleavage of multi-L-arginyl-poly-L-aspartic acid (cyanophycin; a water-insoluble reserve polymer) into aspartate-arginine dipeptides.</text>
</comment>
<dbReference type="CDD" id="cd03145">
    <property type="entry name" value="GAT1_cyanophycinase"/>
    <property type="match status" value="1"/>
</dbReference>
<evidence type="ECO:0000256" key="6">
    <source>
        <dbReference type="ARBA" id="ARBA00022670"/>
    </source>
</evidence>
<dbReference type="InterPro" id="IPR011811">
    <property type="entry name" value="Peptidase_S51_cyanophycinase"/>
</dbReference>
<dbReference type="OrthoDB" id="9799980at2"/>
<dbReference type="eggNOG" id="COG4242">
    <property type="taxonomic scope" value="Bacteria"/>
</dbReference>
<evidence type="ECO:0000256" key="2">
    <source>
        <dbReference type="ARBA" id="ARBA00002039"/>
    </source>
</evidence>
<dbReference type="EMBL" id="CP001344">
    <property type="protein sequence ID" value="ACL44020.1"/>
    <property type="molecule type" value="Genomic_DNA"/>
</dbReference>
<protein>
    <recommendedName>
        <fullName evidence="5 9">Cyanophycinase</fullName>
        <ecNumber evidence="4 9">3.4.15.6</ecNumber>
    </recommendedName>
</protein>
<feature type="compositionally biased region" description="Polar residues" evidence="11">
    <location>
        <begin position="238"/>
        <end position="251"/>
    </location>
</feature>
<evidence type="ECO:0000313" key="12">
    <source>
        <dbReference type="EMBL" id="ACL44020.1"/>
    </source>
</evidence>
<evidence type="ECO:0000256" key="11">
    <source>
        <dbReference type="SAM" id="MobiDB-lite"/>
    </source>
</evidence>
<dbReference type="GO" id="GO:0008241">
    <property type="term" value="F:peptidyl-dipeptidase activity"/>
    <property type="evidence" value="ECO:0007669"/>
    <property type="project" value="UniProtKB-EC"/>
</dbReference>
<dbReference type="InterPro" id="IPR005320">
    <property type="entry name" value="Peptidase_S51"/>
</dbReference>
<comment type="similarity">
    <text evidence="3 9">Belongs to the peptidase S51 family.</text>
</comment>
<dbReference type="GO" id="GO:0006508">
    <property type="term" value="P:proteolysis"/>
    <property type="evidence" value="ECO:0007669"/>
    <property type="project" value="UniProtKB-KW"/>
</dbReference>
<dbReference type="Pfam" id="PF03575">
    <property type="entry name" value="Peptidase_S51"/>
    <property type="match status" value="1"/>
</dbReference>
<evidence type="ECO:0000256" key="5">
    <source>
        <dbReference type="ARBA" id="ARBA00015719"/>
    </source>
</evidence>
<name>B8HQN0_CYAP4</name>
<feature type="active site" description="Charge relay system" evidence="10">
    <location>
        <position position="212"/>
    </location>
</feature>
<organism evidence="12">
    <name type="scientific">Cyanothece sp. (strain PCC 7425 / ATCC 29141)</name>
    <dbReference type="NCBI Taxonomy" id="395961"/>
    <lineage>
        <taxon>Bacteria</taxon>
        <taxon>Bacillati</taxon>
        <taxon>Cyanobacteriota</taxon>
        <taxon>Cyanophyceae</taxon>
        <taxon>Gomontiellales</taxon>
        <taxon>Cyanothecaceae</taxon>
        <taxon>Cyanothece</taxon>
    </lineage>
</organism>
<sequence>MNMGAAKGEMPDNIHLLPTVMAIGGAEDKIQDRLILRTFIQLAGDSEAQILIIPAASEDPVGKGQFYSALFEQLGAKSTTVLISRDRSEAEDPDLLASLHTYSGVFISGGDQSRLSTLYAHTTLVTKLQMLVRSGKLILAGTSAGAAVMGYHMIAGGSSGAPPNPALVELSKGFGILPHAIVDQHFHNRNRLARLISAIALQPGVLGIGIDEDTCAMVNPAGHLTVLGKGVVTILDPSHTSSSPPNGTSAPTEPANGDKPLTIYNLRMHLLSHGDNYHLPGFKPVPAHL</sequence>
<dbReference type="PANTHER" id="PTHR36175:SF1">
    <property type="entry name" value="CYANOPHYCINASE"/>
    <property type="match status" value="1"/>
</dbReference>
<feature type="region of interest" description="Disordered" evidence="11">
    <location>
        <begin position="236"/>
        <end position="258"/>
    </location>
</feature>
<dbReference type="PANTHER" id="PTHR36175">
    <property type="entry name" value="CYANOPHYCINASE"/>
    <property type="match status" value="1"/>
</dbReference>
<dbReference type="NCBIfam" id="TIGR02069">
    <property type="entry name" value="cyanophycinase"/>
    <property type="match status" value="1"/>
</dbReference>
<dbReference type="KEGG" id="cyn:Cyan7425_1651"/>
<dbReference type="AlphaFoldDB" id="B8HQN0"/>
<comment type="catalytic activity">
    <reaction evidence="1 9">
        <text>[L-4-(L-arginin-2-N-yl)aspartate](n) + H2O = [L-4-(L-arginin-2-N-yl)aspartate](n-1) + L-4-(L-arginin-2-N-yl)aspartate</text>
        <dbReference type="Rhea" id="RHEA:12845"/>
        <dbReference type="Rhea" id="RHEA-COMP:13728"/>
        <dbReference type="Rhea" id="RHEA-COMP:13734"/>
        <dbReference type="ChEBI" id="CHEBI:15377"/>
        <dbReference type="ChEBI" id="CHEBI:137986"/>
        <dbReference type="ChEBI" id="CHEBI:137991"/>
        <dbReference type="EC" id="3.4.15.6"/>
    </reaction>
</comment>
<evidence type="ECO:0000256" key="3">
    <source>
        <dbReference type="ARBA" id="ARBA00006534"/>
    </source>
</evidence>
<dbReference type="STRING" id="395961.Cyan7425_1651"/>
<dbReference type="Gene3D" id="3.40.50.880">
    <property type="match status" value="1"/>
</dbReference>
<evidence type="ECO:0000256" key="7">
    <source>
        <dbReference type="ARBA" id="ARBA00022801"/>
    </source>
</evidence>
<keyword evidence="8 9" id="KW-0720">Serine protease</keyword>
<dbReference type="PIRSF" id="PIRSF032067">
    <property type="entry name" value="Cyanophycinase"/>
    <property type="match status" value="1"/>
</dbReference>
<dbReference type="SUPFAM" id="SSF52317">
    <property type="entry name" value="Class I glutamine amidotransferase-like"/>
    <property type="match status" value="1"/>
</dbReference>
<feature type="active site" description="Charge relay system" evidence="10">
    <location>
        <position position="185"/>
    </location>
</feature>
<gene>
    <name evidence="12" type="ordered locus">Cyan7425_1651</name>
</gene>
<evidence type="ECO:0000256" key="4">
    <source>
        <dbReference type="ARBA" id="ARBA00013115"/>
    </source>
</evidence>
<evidence type="ECO:0000256" key="1">
    <source>
        <dbReference type="ARBA" id="ARBA00001092"/>
    </source>
</evidence>
<keyword evidence="7 9" id="KW-0378">Hydrolase</keyword>
<accession>B8HQN0</accession>
<evidence type="ECO:0000256" key="10">
    <source>
        <dbReference type="PIRSR" id="PIRSR032067-1"/>
    </source>
</evidence>
<proteinExistence type="inferred from homology"/>
<feature type="active site" description="Charge relay system" evidence="10">
    <location>
        <position position="143"/>
    </location>
</feature>
<dbReference type="InterPro" id="IPR029062">
    <property type="entry name" value="Class_I_gatase-like"/>
</dbReference>
<reference evidence="12" key="1">
    <citation type="submission" date="2009-01" db="EMBL/GenBank/DDBJ databases">
        <title>Complete sequence of chromosome Cyanothece sp. PCC 7425.</title>
        <authorList>
            <consortium name="US DOE Joint Genome Institute"/>
            <person name="Lucas S."/>
            <person name="Copeland A."/>
            <person name="Lapidus A."/>
            <person name="Glavina del Rio T."/>
            <person name="Dalin E."/>
            <person name="Tice H."/>
            <person name="Bruce D."/>
            <person name="Goodwin L."/>
            <person name="Pitluck S."/>
            <person name="Sims D."/>
            <person name="Meineke L."/>
            <person name="Brettin T."/>
            <person name="Detter J.C."/>
            <person name="Han C."/>
            <person name="Larimer F."/>
            <person name="Land M."/>
            <person name="Hauser L."/>
            <person name="Kyrpides N."/>
            <person name="Ovchinnikova G."/>
            <person name="Liberton M."/>
            <person name="Stoeckel J."/>
            <person name="Banerjee A."/>
            <person name="Singh A."/>
            <person name="Page L."/>
            <person name="Sato H."/>
            <person name="Zhao L."/>
            <person name="Sherman L."/>
            <person name="Pakrasi H."/>
            <person name="Richardson P."/>
        </authorList>
    </citation>
    <scope>NUCLEOTIDE SEQUENCE</scope>
    <source>
        <strain evidence="12">PCC 7425</strain>
    </source>
</reference>
<evidence type="ECO:0000256" key="9">
    <source>
        <dbReference type="PIRNR" id="PIRNR032067"/>
    </source>
</evidence>